<dbReference type="EMBL" id="LITU01000068">
    <property type="protein sequence ID" value="KOY14919.1"/>
    <property type="molecule type" value="Genomic_DNA"/>
</dbReference>
<dbReference type="Proteomes" id="UP000037688">
    <property type="component" value="Unassembled WGS sequence"/>
</dbReference>
<reference evidence="2 3" key="1">
    <citation type="submission" date="2015-08" db="EMBL/GenBank/DDBJ databases">
        <title>Draft genome sequence of cellulolytic and xylanolytic Paenibacillus sp. A59, isolated from a decaying forest soil from Patagonia, Argentina.</title>
        <authorList>
            <person name="Ghio S."/>
            <person name="Caceres A.M."/>
            <person name="Talia P."/>
            <person name="Grasso D."/>
            <person name="Campos E."/>
        </authorList>
    </citation>
    <scope>NUCLEOTIDE SEQUENCE [LARGE SCALE GENOMIC DNA]</scope>
    <source>
        <strain evidence="2 3">A59</strain>
    </source>
</reference>
<protein>
    <submittedName>
        <fullName evidence="2">Uncharacterized protein</fullName>
    </submittedName>
</protein>
<evidence type="ECO:0000313" key="3">
    <source>
        <dbReference type="Proteomes" id="UP000037688"/>
    </source>
</evidence>
<gene>
    <name evidence="2" type="ORF">AMS66_19340</name>
</gene>
<evidence type="ECO:0000313" key="2">
    <source>
        <dbReference type="EMBL" id="KOY14919.1"/>
    </source>
</evidence>
<keyword evidence="1" id="KW-0812">Transmembrane</keyword>
<name>A0A0M9BMC8_9BACL</name>
<feature type="transmembrane region" description="Helical" evidence="1">
    <location>
        <begin position="130"/>
        <end position="151"/>
    </location>
</feature>
<accession>A0A0M9BMC8</accession>
<organism evidence="2 3">
    <name type="scientific">Paenibacillus xylanivorans</name>
    <dbReference type="NCBI Taxonomy" id="1705561"/>
    <lineage>
        <taxon>Bacteria</taxon>
        <taxon>Bacillati</taxon>
        <taxon>Bacillota</taxon>
        <taxon>Bacilli</taxon>
        <taxon>Bacillales</taxon>
        <taxon>Paenibacillaceae</taxon>
        <taxon>Paenibacillus</taxon>
    </lineage>
</organism>
<comment type="caution">
    <text evidence="2">The sequence shown here is derived from an EMBL/GenBank/DDBJ whole genome shotgun (WGS) entry which is preliminary data.</text>
</comment>
<dbReference type="AlphaFoldDB" id="A0A0M9BMC8"/>
<keyword evidence="1" id="KW-0472">Membrane</keyword>
<keyword evidence="1" id="KW-1133">Transmembrane helix</keyword>
<dbReference type="PATRIC" id="fig|1705561.3.peg.4009"/>
<feature type="transmembrane region" description="Helical" evidence="1">
    <location>
        <begin position="191"/>
        <end position="213"/>
    </location>
</feature>
<proteinExistence type="predicted"/>
<evidence type="ECO:0000256" key="1">
    <source>
        <dbReference type="SAM" id="Phobius"/>
    </source>
</evidence>
<keyword evidence="3" id="KW-1185">Reference proteome</keyword>
<dbReference type="OrthoDB" id="2065496at2"/>
<feature type="transmembrane region" description="Helical" evidence="1">
    <location>
        <begin position="21"/>
        <end position="42"/>
    </location>
</feature>
<feature type="transmembrane region" description="Helical" evidence="1">
    <location>
        <begin position="90"/>
        <end position="110"/>
    </location>
</feature>
<sequence length="219" mass="24019">MNWIRPLNSGESVFKVKNNRIIYFAKLSIPLNALIAVGKILLGIFSLSFFLCINAFYNIGIAVAKYYAAKAHEDSNLDDSSPEEILKKQYAAYRFIGNIVLASSVVYIIYCSKLLFVAGSRTHYPHYVAFIIAAVTFTEIAVSLGGAIMARRNNEPVIEAIKLTNFSSSLISLSLTQTAIMSFTYKGDPTFYNGLSGIIFGALAALIGLYMILRTPAGE</sequence>
<feature type="transmembrane region" description="Helical" evidence="1">
    <location>
        <begin position="48"/>
        <end position="69"/>
    </location>
</feature>